<gene>
    <name evidence="3" type="ORF">OG814_11905</name>
</gene>
<name>A0ABZ1LQE9_9ACTN</name>
<dbReference type="PANTHER" id="PTHR35526">
    <property type="entry name" value="ANTI-SIGMA-F FACTOR RSBW-RELATED"/>
    <property type="match status" value="1"/>
</dbReference>
<proteinExistence type="predicted"/>
<keyword evidence="1" id="KW-0418">Kinase</keyword>
<dbReference type="Proteomes" id="UP001622594">
    <property type="component" value="Chromosome"/>
</dbReference>
<dbReference type="PANTHER" id="PTHR35526:SF3">
    <property type="entry name" value="ANTI-SIGMA-F FACTOR RSBW"/>
    <property type="match status" value="1"/>
</dbReference>
<evidence type="ECO:0000313" key="3">
    <source>
        <dbReference type="EMBL" id="WTR75379.1"/>
    </source>
</evidence>
<dbReference type="GO" id="GO:0005524">
    <property type="term" value="F:ATP binding"/>
    <property type="evidence" value="ECO:0007669"/>
    <property type="project" value="UniProtKB-KW"/>
</dbReference>
<keyword evidence="1" id="KW-0723">Serine/threonine-protein kinase</keyword>
<feature type="domain" description="Histidine kinase/HSP90-like ATPase" evidence="2">
    <location>
        <begin position="27"/>
        <end position="138"/>
    </location>
</feature>
<evidence type="ECO:0000256" key="1">
    <source>
        <dbReference type="ARBA" id="ARBA00022527"/>
    </source>
</evidence>
<dbReference type="InterPro" id="IPR036890">
    <property type="entry name" value="HATPase_C_sf"/>
</dbReference>
<evidence type="ECO:0000259" key="2">
    <source>
        <dbReference type="Pfam" id="PF13581"/>
    </source>
</evidence>
<dbReference type="Pfam" id="PF13581">
    <property type="entry name" value="HATPase_c_2"/>
    <property type="match status" value="1"/>
</dbReference>
<protein>
    <submittedName>
        <fullName evidence="3">ATP-binding protein</fullName>
    </submittedName>
</protein>
<dbReference type="SUPFAM" id="SSF55874">
    <property type="entry name" value="ATPase domain of HSP90 chaperone/DNA topoisomerase II/histidine kinase"/>
    <property type="match status" value="1"/>
</dbReference>
<dbReference type="InterPro" id="IPR003594">
    <property type="entry name" value="HATPase_dom"/>
</dbReference>
<sequence length="142" mass="15464">MRPSALPNCCAPPSGPPAQAIFPKGAEAPAAARTYVRDVLANDDEHLDDDRRDDVDLIVSELVTNAYRYGTEPGDSILVTVLTTPDLVRVEVADPCRTFPRIRVESGERARGRGLNLVDVLAARWGVTERPMGKAVWAEVAR</sequence>
<keyword evidence="1" id="KW-0808">Transferase</keyword>
<dbReference type="CDD" id="cd16936">
    <property type="entry name" value="HATPase_RsbW-like"/>
    <property type="match status" value="1"/>
</dbReference>
<organism evidence="3 4">
    <name type="scientific">Streptomyces zaomyceticus</name>
    <dbReference type="NCBI Taxonomy" id="68286"/>
    <lineage>
        <taxon>Bacteria</taxon>
        <taxon>Bacillati</taxon>
        <taxon>Actinomycetota</taxon>
        <taxon>Actinomycetes</taxon>
        <taxon>Kitasatosporales</taxon>
        <taxon>Streptomycetaceae</taxon>
        <taxon>Streptomyces</taxon>
    </lineage>
</organism>
<keyword evidence="3" id="KW-0547">Nucleotide-binding</keyword>
<keyword evidence="4" id="KW-1185">Reference proteome</keyword>
<dbReference type="Gene3D" id="3.30.565.10">
    <property type="entry name" value="Histidine kinase-like ATPase, C-terminal domain"/>
    <property type="match status" value="1"/>
</dbReference>
<dbReference type="EMBL" id="CP108188">
    <property type="protein sequence ID" value="WTR75379.1"/>
    <property type="molecule type" value="Genomic_DNA"/>
</dbReference>
<keyword evidence="3" id="KW-0067">ATP-binding</keyword>
<reference evidence="3 4" key="1">
    <citation type="submission" date="2022-10" db="EMBL/GenBank/DDBJ databases">
        <title>The complete genomes of actinobacterial strains from the NBC collection.</title>
        <authorList>
            <person name="Joergensen T.S."/>
            <person name="Alvarez Arevalo M."/>
            <person name="Sterndorff E.B."/>
            <person name="Faurdal D."/>
            <person name="Vuksanovic O."/>
            <person name="Mourched A.-S."/>
            <person name="Charusanti P."/>
            <person name="Shaw S."/>
            <person name="Blin K."/>
            <person name="Weber T."/>
        </authorList>
    </citation>
    <scope>NUCLEOTIDE SEQUENCE [LARGE SCALE GENOMIC DNA]</scope>
    <source>
        <strain evidence="3 4">NBC_00123</strain>
    </source>
</reference>
<accession>A0ABZ1LQE9</accession>
<dbReference type="InterPro" id="IPR050267">
    <property type="entry name" value="Anti-sigma-factor_SerPK"/>
</dbReference>
<evidence type="ECO:0000313" key="4">
    <source>
        <dbReference type="Proteomes" id="UP001622594"/>
    </source>
</evidence>
<dbReference type="RefSeq" id="WP_406336961.1">
    <property type="nucleotide sequence ID" value="NZ_CP108188.1"/>
</dbReference>